<gene>
    <name evidence="2" type="ORF">LS74_008985</name>
</gene>
<reference evidence="2 3" key="1">
    <citation type="journal article" date="2014" name="Genome Announc.">
        <title>Draft genome sequences of eight enterohepatic helicobacter species isolated from both laboratory and wild rodents.</title>
        <authorList>
            <person name="Sheh A."/>
            <person name="Shen Z."/>
            <person name="Fox J.G."/>
        </authorList>
    </citation>
    <scope>NUCLEOTIDE SEQUENCE [LARGE SCALE GENOMIC DNA]</scope>
    <source>
        <strain evidence="2 3">MIT 96-1001</strain>
    </source>
</reference>
<feature type="chain" id="PRO_5020607488" evidence="1">
    <location>
        <begin position="18"/>
        <end position="345"/>
    </location>
</feature>
<dbReference type="Pfam" id="PF06834">
    <property type="entry name" value="TraU"/>
    <property type="match status" value="1"/>
</dbReference>
<organism evidence="2 3">
    <name type="scientific">Helicobacter magdeburgensis</name>
    <dbReference type="NCBI Taxonomy" id="471858"/>
    <lineage>
        <taxon>Bacteria</taxon>
        <taxon>Pseudomonadati</taxon>
        <taxon>Campylobacterota</taxon>
        <taxon>Epsilonproteobacteria</taxon>
        <taxon>Campylobacterales</taxon>
        <taxon>Helicobacteraceae</taxon>
        <taxon>Helicobacter</taxon>
    </lineage>
</organism>
<sequence length="345" mass="37508">MKYILALALSLSFLTAAQDSTGTDGSDHGNNFGDHTGSNAPMIDFMNSADWSFFLDKLSISFKVCTCPKGDGPLPVGFAATLIEPLLGFSSSNQPMHLVGLGMELDSDVLSKRGTSRSDMSGNAGEGDTSGFRQANIVTFPILALIAAALPDIVCFDRNSEITANYISDVDPLYNNEILSNSTNSAKPTSRAFFTNMVADMACVADCTSATAGYPLNSLYFCDGCRGNMGSSDTGWTRLGDPIENSEMIALRQIASQHETLRLFKTSNASMTFTGGNELPDTMCGDKMFPMLLKSQYYIQLAYGSAKRFGAMRFHYDFKSTPADKDAFFFWIWRQRDFCAGATKC</sequence>
<keyword evidence="1" id="KW-0732">Signal</keyword>
<proteinExistence type="predicted"/>
<evidence type="ECO:0000313" key="3">
    <source>
        <dbReference type="Proteomes" id="UP000029921"/>
    </source>
</evidence>
<dbReference type="RefSeq" id="WP_034588207.1">
    <property type="nucleotide sequence ID" value="NZ_JRPE02000015.1"/>
</dbReference>
<dbReference type="AlphaFoldDB" id="A0A4U8SYS7"/>
<keyword evidence="3" id="KW-1185">Reference proteome</keyword>
<dbReference type="InterPro" id="IPR009649">
    <property type="entry name" value="TraU"/>
</dbReference>
<protein>
    <submittedName>
        <fullName evidence="2">Uncharacterized protein</fullName>
    </submittedName>
</protein>
<dbReference type="Proteomes" id="UP000029921">
    <property type="component" value="Unassembled WGS sequence"/>
</dbReference>
<feature type="signal peptide" evidence="1">
    <location>
        <begin position="1"/>
        <end position="17"/>
    </location>
</feature>
<name>A0A4U8SYS7_9HELI</name>
<dbReference type="EMBL" id="JRPE02000015">
    <property type="protein sequence ID" value="TLD91367.1"/>
    <property type="molecule type" value="Genomic_DNA"/>
</dbReference>
<accession>A0A4U8SYS7</accession>
<evidence type="ECO:0000256" key="1">
    <source>
        <dbReference type="SAM" id="SignalP"/>
    </source>
</evidence>
<comment type="caution">
    <text evidence="2">The sequence shown here is derived from an EMBL/GenBank/DDBJ whole genome shotgun (WGS) entry which is preliminary data.</text>
</comment>
<evidence type="ECO:0000313" key="2">
    <source>
        <dbReference type="EMBL" id="TLD91367.1"/>
    </source>
</evidence>